<dbReference type="PANTHER" id="PTHR37540">
    <property type="entry name" value="TRANSCRIPTION FACTOR (ACR-2), PUTATIVE-RELATED-RELATED"/>
    <property type="match status" value="1"/>
</dbReference>
<comment type="caution">
    <text evidence="2">The sequence shown here is derived from an EMBL/GenBank/DDBJ whole genome shotgun (WGS) entry which is preliminary data.</text>
</comment>
<reference evidence="2" key="1">
    <citation type="submission" date="2022-12" db="EMBL/GenBank/DDBJ databases">
        <authorList>
            <person name="Petersen C."/>
        </authorList>
    </citation>
    <scope>NUCLEOTIDE SEQUENCE</scope>
    <source>
        <strain evidence="2">IBT 29677</strain>
    </source>
</reference>
<dbReference type="RefSeq" id="XP_056493938.1">
    <property type="nucleotide sequence ID" value="XM_056625356.1"/>
</dbReference>
<gene>
    <name evidence="2" type="ORF">N7509_000719</name>
</gene>
<feature type="compositionally biased region" description="Basic and acidic residues" evidence="1">
    <location>
        <begin position="42"/>
        <end position="53"/>
    </location>
</feature>
<proteinExistence type="predicted"/>
<reference evidence="2" key="2">
    <citation type="journal article" date="2023" name="IMA Fungus">
        <title>Comparative genomic study of the Penicillium genus elucidates a diverse pangenome and 15 lateral gene transfer events.</title>
        <authorList>
            <person name="Petersen C."/>
            <person name="Sorensen T."/>
            <person name="Nielsen M.R."/>
            <person name="Sondergaard T.E."/>
            <person name="Sorensen J.L."/>
            <person name="Fitzpatrick D.A."/>
            <person name="Frisvad J.C."/>
            <person name="Nielsen K.L."/>
        </authorList>
    </citation>
    <scope>NUCLEOTIDE SEQUENCE</scope>
    <source>
        <strain evidence="2">IBT 29677</strain>
    </source>
</reference>
<keyword evidence="3" id="KW-1185">Reference proteome</keyword>
<organism evidence="2 3">
    <name type="scientific">Penicillium cosmopolitanum</name>
    <dbReference type="NCBI Taxonomy" id="1131564"/>
    <lineage>
        <taxon>Eukaryota</taxon>
        <taxon>Fungi</taxon>
        <taxon>Dikarya</taxon>
        <taxon>Ascomycota</taxon>
        <taxon>Pezizomycotina</taxon>
        <taxon>Eurotiomycetes</taxon>
        <taxon>Eurotiomycetidae</taxon>
        <taxon>Eurotiales</taxon>
        <taxon>Aspergillaceae</taxon>
        <taxon>Penicillium</taxon>
    </lineage>
</organism>
<evidence type="ECO:0000313" key="2">
    <source>
        <dbReference type="EMBL" id="KAJ5414092.1"/>
    </source>
</evidence>
<accession>A0A9X0BEC5</accession>
<sequence>MAAQKEYDGLHKAGSDKRKLIRQHVMVGKNRGKTRKPNTKTPRRDLGSSKLDSDRPSALVLKMRYPSIPNKVGNELSFSRFAAPVEPALLQEMLRFCFMAKKVMYPLADHIDFHKNDKVDTLWFDLLTYDVAYLHSVVFSLSVLLVPRIRHPKPSIHMPRMVHYSEALRLLRERISGQSKERETWNSTILVVLYLATHAHLVGDISSAKHHLQGLRKMADLKGGIYAFRYNPKLIIELMKDVTRGRSFTAAGRVKHLLHGPATSLDGDDKILLGDQLCNKARASAS</sequence>
<feature type="compositionally biased region" description="Basic and acidic residues" evidence="1">
    <location>
        <begin position="1"/>
        <end position="18"/>
    </location>
</feature>
<evidence type="ECO:0000313" key="3">
    <source>
        <dbReference type="Proteomes" id="UP001147747"/>
    </source>
</evidence>
<dbReference type="Proteomes" id="UP001147747">
    <property type="component" value="Unassembled WGS sequence"/>
</dbReference>
<dbReference type="GeneID" id="81364336"/>
<dbReference type="AlphaFoldDB" id="A0A9X0BEC5"/>
<protein>
    <submittedName>
        <fullName evidence="2">Uncharacterized protein</fullName>
    </submittedName>
</protein>
<dbReference type="OrthoDB" id="4158087at2759"/>
<name>A0A9X0BEC5_9EURO</name>
<evidence type="ECO:0000256" key="1">
    <source>
        <dbReference type="SAM" id="MobiDB-lite"/>
    </source>
</evidence>
<feature type="region of interest" description="Disordered" evidence="1">
    <location>
        <begin position="1"/>
        <end position="53"/>
    </location>
</feature>
<dbReference type="EMBL" id="JAPZBU010000003">
    <property type="protein sequence ID" value="KAJ5414092.1"/>
    <property type="molecule type" value="Genomic_DNA"/>
</dbReference>